<comment type="function">
    <text evidence="8">Catalyzes the attachment of glutamate to tRNA(Glu) in a two-step reaction: glutamate is first activated by ATP to form Glu-AMP and then transferred to the acceptor end of tRNA(Glu).</text>
</comment>
<keyword evidence="2 8" id="KW-0963">Cytoplasm</keyword>
<feature type="domain" description="Glutamyl/glutaminyl-tRNA synthetase class Ib catalytic" evidence="9">
    <location>
        <begin position="6"/>
        <end position="277"/>
    </location>
</feature>
<comment type="caution">
    <text evidence="8">Lacks conserved residue(s) required for the propagation of feature annotation.</text>
</comment>
<keyword evidence="12" id="KW-1185">Reference proteome</keyword>
<evidence type="ECO:0000256" key="3">
    <source>
        <dbReference type="ARBA" id="ARBA00022598"/>
    </source>
</evidence>
<feature type="domain" description="Aminoacyl-tRNA synthetase class I anticodon-binding" evidence="10">
    <location>
        <begin position="377"/>
        <end position="443"/>
    </location>
</feature>
<evidence type="ECO:0000313" key="11">
    <source>
        <dbReference type="EMBL" id="NBG95461.1"/>
    </source>
</evidence>
<evidence type="ECO:0000256" key="5">
    <source>
        <dbReference type="ARBA" id="ARBA00022840"/>
    </source>
</evidence>
<evidence type="ECO:0000256" key="7">
    <source>
        <dbReference type="ARBA" id="ARBA00023146"/>
    </source>
</evidence>
<dbReference type="InterPro" id="IPR001412">
    <property type="entry name" value="aa-tRNA-synth_I_CS"/>
</dbReference>
<dbReference type="GO" id="GO:0000049">
    <property type="term" value="F:tRNA binding"/>
    <property type="evidence" value="ECO:0007669"/>
    <property type="project" value="InterPro"/>
</dbReference>
<dbReference type="PANTHER" id="PTHR43311">
    <property type="entry name" value="GLUTAMATE--TRNA LIGASE"/>
    <property type="match status" value="1"/>
</dbReference>
<dbReference type="Pfam" id="PF19269">
    <property type="entry name" value="Anticodon_2"/>
    <property type="match status" value="1"/>
</dbReference>
<dbReference type="InterPro" id="IPR014729">
    <property type="entry name" value="Rossmann-like_a/b/a_fold"/>
</dbReference>
<dbReference type="GO" id="GO:0006424">
    <property type="term" value="P:glutamyl-tRNA aminoacylation"/>
    <property type="evidence" value="ECO:0007669"/>
    <property type="project" value="UniProtKB-UniRule"/>
</dbReference>
<dbReference type="GO" id="GO:0005524">
    <property type="term" value="F:ATP binding"/>
    <property type="evidence" value="ECO:0007669"/>
    <property type="project" value="UniProtKB-UniRule"/>
</dbReference>
<keyword evidence="7 8" id="KW-0030">Aminoacyl-tRNA synthetase</keyword>
<dbReference type="PANTHER" id="PTHR43311:SF2">
    <property type="entry name" value="GLUTAMATE--TRNA LIGASE, MITOCHONDRIAL-RELATED"/>
    <property type="match status" value="1"/>
</dbReference>
<dbReference type="PRINTS" id="PR00987">
    <property type="entry name" value="TRNASYNTHGLU"/>
</dbReference>
<dbReference type="NCBIfam" id="TIGR00464">
    <property type="entry name" value="gltX_bact"/>
    <property type="match status" value="1"/>
</dbReference>
<reference evidence="11 12" key="1">
    <citation type="journal article" date="2016" name="Int. J. Syst. Evol. Microbiol.">
        <title>Pyruvatibacter mobilis gen. nov., sp. nov., a marine bacterium from the culture broth of Picochlorum sp. 122.</title>
        <authorList>
            <person name="Wang G."/>
            <person name="Tang M."/>
            <person name="Wu H."/>
            <person name="Dai S."/>
            <person name="Li T."/>
            <person name="Chen C."/>
            <person name="He H."/>
            <person name="Fan J."/>
            <person name="Xiang W."/>
            <person name="Li X."/>
        </authorList>
    </citation>
    <scope>NUCLEOTIDE SEQUENCE [LARGE SCALE GENOMIC DNA]</scope>
    <source>
        <strain evidence="11 12">GYP-11</strain>
    </source>
</reference>
<evidence type="ECO:0000256" key="1">
    <source>
        <dbReference type="ARBA" id="ARBA00007894"/>
    </source>
</evidence>
<accession>A0A845QBN6</accession>
<evidence type="ECO:0000313" key="12">
    <source>
        <dbReference type="Proteomes" id="UP000470384"/>
    </source>
</evidence>
<dbReference type="InterPro" id="IPR045462">
    <property type="entry name" value="aa-tRNA-synth_I_cd-bd"/>
</dbReference>
<dbReference type="Proteomes" id="UP000470384">
    <property type="component" value="Unassembled WGS sequence"/>
</dbReference>
<dbReference type="InterPro" id="IPR004527">
    <property type="entry name" value="Glu-tRNA-ligase_bac/mito"/>
</dbReference>
<evidence type="ECO:0000259" key="9">
    <source>
        <dbReference type="Pfam" id="PF00749"/>
    </source>
</evidence>
<comment type="similarity">
    <text evidence="1 8">Belongs to the class-I aminoacyl-tRNA synthetase family. Glutamate--tRNA ligase type 1 subfamily.</text>
</comment>
<dbReference type="GO" id="GO:0005737">
    <property type="term" value="C:cytoplasm"/>
    <property type="evidence" value="ECO:0007669"/>
    <property type="project" value="UniProtKB-SubCell"/>
</dbReference>
<comment type="caution">
    <text evidence="11">The sequence shown here is derived from an EMBL/GenBank/DDBJ whole genome shotgun (WGS) entry which is preliminary data.</text>
</comment>
<dbReference type="InterPro" id="IPR020751">
    <property type="entry name" value="aa-tRNA-synth_I_codon-bd_sub2"/>
</dbReference>
<feature type="short sequence motif" description="'KMSKS' region" evidence="8">
    <location>
        <begin position="243"/>
        <end position="247"/>
    </location>
</feature>
<evidence type="ECO:0000256" key="6">
    <source>
        <dbReference type="ARBA" id="ARBA00022917"/>
    </source>
</evidence>
<dbReference type="AlphaFoldDB" id="A0A845QBN6"/>
<dbReference type="InterPro" id="IPR049940">
    <property type="entry name" value="GluQ/Sye"/>
</dbReference>
<gene>
    <name evidence="8" type="primary">gltX</name>
    <name evidence="11" type="ORF">GTQ45_06915</name>
</gene>
<keyword evidence="6 8" id="KW-0648">Protein biosynthesis</keyword>
<dbReference type="HAMAP" id="MF_00022">
    <property type="entry name" value="Glu_tRNA_synth_type1"/>
    <property type="match status" value="1"/>
</dbReference>
<dbReference type="GeneID" id="300655074"/>
<proteinExistence type="inferred from homology"/>
<protein>
    <recommendedName>
        <fullName evidence="8">Glutamate--tRNA ligase</fullName>
        <ecNumber evidence="8">6.1.1.17</ecNumber>
    </recommendedName>
    <alternativeName>
        <fullName evidence="8">Glutamyl-tRNA synthetase</fullName>
        <shortName evidence="8">GluRS</shortName>
    </alternativeName>
</protein>
<keyword evidence="3 8" id="KW-0436">Ligase</keyword>
<dbReference type="InterPro" id="IPR020058">
    <property type="entry name" value="Glu/Gln-tRNA-synth_Ib_cat-dom"/>
</dbReference>
<dbReference type="SUPFAM" id="SSF48163">
    <property type="entry name" value="An anticodon-binding domain of class I aminoacyl-tRNA synthetases"/>
    <property type="match status" value="1"/>
</dbReference>
<dbReference type="PROSITE" id="PS00178">
    <property type="entry name" value="AA_TRNA_LIGASE_I"/>
    <property type="match status" value="1"/>
</dbReference>
<feature type="short sequence motif" description="'HIGH' region" evidence="8">
    <location>
        <begin position="12"/>
        <end position="22"/>
    </location>
</feature>
<keyword evidence="4 8" id="KW-0547">Nucleotide-binding</keyword>
<dbReference type="InterPro" id="IPR008925">
    <property type="entry name" value="aa_tRNA-synth_I_cd-bd_sf"/>
</dbReference>
<dbReference type="Pfam" id="PF00749">
    <property type="entry name" value="tRNA-synt_1c"/>
    <property type="match status" value="1"/>
</dbReference>
<dbReference type="Gene3D" id="3.40.50.620">
    <property type="entry name" value="HUPs"/>
    <property type="match status" value="1"/>
</dbReference>
<sequence>MPANTVRTRFAPSPTGALHVGNLRAALLNWLYTRKMGGSIVLRFDDTDLARSTREYADAIADDLAWAGLDFDEVTRQSDRLATYDAAAETLKARGLLYPCYETPAELDRRRKRQLARGKPPVYDRAALELSADERTALEAEGRTPHWRFKLSHDTVSWNDLVRGPQSIETASLSDPVLIREDGTYTYMLPSAVDDSELGITNVLRGEDHVTNTGVQIELWEAIGTKLPVFGHFPLMVAAGGAKLSKREGGASVEEVRAMGLEPEALTSYLALLGTSDDVRPMSLEALVENFEFSKFGRAPGHYAVDDIARLNADWLHEAAFDQVADRLAARGIDMSPELWAAIRGNLETLADAALWKTITEGEISPVIEDPAFAQAAAALLPPEPWDETTWKTWTDAVKAETGAKGKGLFMPLRLALTGLDHGPELKALLPLIGRDKARSRLAGDMG</sequence>
<comment type="subunit">
    <text evidence="8">Monomer.</text>
</comment>
<evidence type="ECO:0000256" key="4">
    <source>
        <dbReference type="ARBA" id="ARBA00022741"/>
    </source>
</evidence>
<dbReference type="InterPro" id="IPR000924">
    <property type="entry name" value="Glu/Gln-tRNA-synth"/>
</dbReference>
<dbReference type="GO" id="GO:0004818">
    <property type="term" value="F:glutamate-tRNA ligase activity"/>
    <property type="evidence" value="ECO:0007669"/>
    <property type="project" value="UniProtKB-UniRule"/>
</dbReference>
<dbReference type="EMBL" id="WXYQ01000005">
    <property type="protein sequence ID" value="NBG95461.1"/>
    <property type="molecule type" value="Genomic_DNA"/>
</dbReference>
<organism evidence="11 12">
    <name type="scientific">Pyruvatibacter mobilis</name>
    <dbReference type="NCBI Taxonomy" id="1712261"/>
    <lineage>
        <taxon>Bacteria</taxon>
        <taxon>Pseudomonadati</taxon>
        <taxon>Pseudomonadota</taxon>
        <taxon>Alphaproteobacteria</taxon>
        <taxon>Hyphomicrobiales</taxon>
        <taxon>Parvibaculaceae</taxon>
        <taxon>Pyruvatibacter</taxon>
    </lineage>
</organism>
<feature type="binding site" evidence="8">
    <location>
        <position position="246"/>
    </location>
    <ligand>
        <name>ATP</name>
        <dbReference type="ChEBI" id="CHEBI:30616"/>
    </ligand>
</feature>
<comment type="subcellular location">
    <subcellularLocation>
        <location evidence="8">Cytoplasm</location>
    </subcellularLocation>
</comment>
<evidence type="ECO:0000256" key="8">
    <source>
        <dbReference type="HAMAP-Rule" id="MF_00022"/>
    </source>
</evidence>
<evidence type="ECO:0000256" key="2">
    <source>
        <dbReference type="ARBA" id="ARBA00022490"/>
    </source>
</evidence>
<comment type="catalytic activity">
    <reaction evidence="8">
        <text>tRNA(Glu) + L-glutamate + ATP = L-glutamyl-tRNA(Glu) + AMP + diphosphate</text>
        <dbReference type="Rhea" id="RHEA:23540"/>
        <dbReference type="Rhea" id="RHEA-COMP:9663"/>
        <dbReference type="Rhea" id="RHEA-COMP:9680"/>
        <dbReference type="ChEBI" id="CHEBI:29985"/>
        <dbReference type="ChEBI" id="CHEBI:30616"/>
        <dbReference type="ChEBI" id="CHEBI:33019"/>
        <dbReference type="ChEBI" id="CHEBI:78442"/>
        <dbReference type="ChEBI" id="CHEBI:78520"/>
        <dbReference type="ChEBI" id="CHEBI:456215"/>
        <dbReference type="EC" id="6.1.1.17"/>
    </reaction>
</comment>
<dbReference type="OrthoDB" id="9807503at2"/>
<dbReference type="Gene3D" id="1.10.10.350">
    <property type="match status" value="1"/>
</dbReference>
<dbReference type="RefSeq" id="WP_160587437.1">
    <property type="nucleotide sequence ID" value="NZ_BMHN01000001.1"/>
</dbReference>
<keyword evidence="5 8" id="KW-0067">ATP-binding</keyword>
<dbReference type="SUPFAM" id="SSF52374">
    <property type="entry name" value="Nucleotidylyl transferase"/>
    <property type="match status" value="1"/>
</dbReference>
<name>A0A845QBN6_9HYPH</name>
<dbReference type="EC" id="6.1.1.17" evidence="8"/>
<evidence type="ECO:0000259" key="10">
    <source>
        <dbReference type="Pfam" id="PF19269"/>
    </source>
</evidence>